<accession>A0A1H5RLF0</accession>
<reference evidence="2" key="1">
    <citation type="submission" date="2016-10" db="EMBL/GenBank/DDBJ databases">
        <authorList>
            <person name="Varghese N."/>
            <person name="Submissions S."/>
        </authorList>
    </citation>
    <scope>NUCLEOTIDE SEQUENCE [LARGE SCALE GENOMIC DNA]</scope>
    <source>
        <strain evidence="2">DSM 44654</strain>
    </source>
</reference>
<proteinExistence type="predicted"/>
<keyword evidence="2" id="KW-1185">Reference proteome</keyword>
<dbReference type="RefSeq" id="WP_244181006.1">
    <property type="nucleotide sequence ID" value="NZ_FNUJ01000020.1"/>
</dbReference>
<dbReference type="EMBL" id="FNUJ01000020">
    <property type="protein sequence ID" value="SEF38341.1"/>
    <property type="molecule type" value="Genomic_DNA"/>
</dbReference>
<gene>
    <name evidence="1" type="ORF">SAMN05421837_12066</name>
</gene>
<dbReference type="AlphaFoldDB" id="A0A1H5RLF0"/>
<name>A0A1H5RLF0_9PSEU</name>
<protein>
    <submittedName>
        <fullName evidence="1">Uncharacterized protein</fullName>
    </submittedName>
</protein>
<dbReference type="STRING" id="218821.SAMN05421837_12066"/>
<sequence length="92" mass="9687">MAAGNALAKLKQTVYAEYLRSISASYGQAIAGERSLAGTTVSRAARKLTTIVLAVHSRVAAGDGVEEAIVAAVDEERLALVEIFKTDLKIEP</sequence>
<organism evidence="1 2">
    <name type="scientific">Amycolatopsis pretoriensis</name>
    <dbReference type="NCBI Taxonomy" id="218821"/>
    <lineage>
        <taxon>Bacteria</taxon>
        <taxon>Bacillati</taxon>
        <taxon>Actinomycetota</taxon>
        <taxon>Actinomycetes</taxon>
        <taxon>Pseudonocardiales</taxon>
        <taxon>Pseudonocardiaceae</taxon>
        <taxon>Amycolatopsis</taxon>
    </lineage>
</organism>
<evidence type="ECO:0000313" key="1">
    <source>
        <dbReference type="EMBL" id="SEF38341.1"/>
    </source>
</evidence>
<dbReference type="Proteomes" id="UP000198878">
    <property type="component" value="Unassembled WGS sequence"/>
</dbReference>
<evidence type="ECO:0000313" key="2">
    <source>
        <dbReference type="Proteomes" id="UP000198878"/>
    </source>
</evidence>